<protein>
    <recommendedName>
        <fullName evidence="11">Probable nicotinate-nucleotide adenylyltransferase</fullName>
        <ecNumber evidence="11">2.7.7.18</ecNumber>
    </recommendedName>
    <alternativeName>
        <fullName evidence="11">Deamido-NAD(+) diphosphorylase</fullName>
    </alternativeName>
    <alternativeName>
        <fullName evidence="11">Deamido-NAD(+) pyrophosphorylase</fullName>
    </alternativeName>
    <alternativeName>
        <fullName evidence="11">Nicotinate mononucleotide adenylyltransferase</fullName>
        <shortName evidence="11">NaMN adenylyltransferase</shortName>
    </alternativeName>
</protein>
<keyword evidence="5 11" id="KW-0808">Transferase</keyword>
<comment type="similarity">
    <text evidence="3 11">Belongs to the NadD family.</text>
</comment>
<proteinExistence type="inferred from homology"/>
<evidence type="ECO:0000256" key="10">
    <source>
        <dbReference type="ARBA" id="ARBA00048721"/>
    </source>
</evidence>
<keyword evidence="4 11" id="KW-0662">Pyridine nucleotide biosynthesis</keyword>
<dbReference type="InterPro" id="IPR005248">
    <property type="entry name" value="NadD/NMNAT"/>
</dbReference>
<evidence type="ECO:0000256" key="8">
    <source>
        <dbReference type="ARBA" id="ARBA00022840"/>
    </source>
</evidence>
<dbReference type="PANTHER" id="PTHR39321">
    <property type="entry name" value="NICOTINATE-NUCLEOTIDE ADENYLYLTRANSFERASE-RELATED"/>
    <property type="match status" value="1"/>
</dbReference>
<dbReference type="HAMAP" id="MF_00244">
    <property type="entry name" value="NaMN_adenylyltr"/>
    <property type="match status" value="1"/>
</dbReference>
<feature type="domain" description="Cytidyltransferase-like" evidence="12">
    <location>
        <begin position="17"/>
        <end position="192"/>
    </location>
</feature>
<evidence type="ECO:0000256" key="3">
    <source>
        <dbReference type="ARBA" id="ARBA00009014"/>
    </source>
</evidence>
<gene>
    <name evidence="11" type="primary">nadD</name>
    <name evidence="13" type="ORF">FEV53_08310</name>
</gene>
<dbReference type="CDD" id="cd02165">
    <property type="entry name" value="NMNAT"/>
    <property type="match status" value="1"/>
</dbReference>
<evidence type="ECO:0000313" key="14">
    <source>
        <dbReference type="Proteomes" id="UP000318590"/>
    </source>
</evidence>
<dbReference type="GO" id="GO:0005524">
    <property type="term" value="F:ATP binding"/>
    <property type="evidence" value="ECO:0007669"/>
    <property type="project" value="UniProtKB-KW"/>
</dbReference>
<dbReference type="InterPro" id="IPR014729">
    <property type="entry name" value="Rossmann-like_a/b/a_fold"/>
</dbReference>
<dbReference type="OrthoDB" id="5295945at2"/>
<dbReference type="Gene3D" id="3.40.50.620">
    <property type="entry name" value="HUPs"/>
    <property type="match status" value="1"/>
</dbReference>
<dbReference type="GO" id="GO:0004515">
    <property type="term" value="F:nicotinate-nucleotide adenylyltransferase activity"/>
    <property type="evidence" value="ECO:0007669"/>
    <property type="project" value="UniProtKB-UniRule"/>
</dbReference>
<accession>A0A547Q5S6</accession>
<dbReference type="UniPathway" id="UPA00253">
    <property type="reaction ID" value="UER00332"/>
</dbReference>
<comment type="function">
    <text evidence="1 11">Catalyzes the reversible adenylation of nicotinate mononucleotide (NaMN) to nicotinic acid adenine dinucleotide (NaAD).</text>
</comment>
<dbReference type="SUPFAM" id="SSF52374">
    <property type="entry name" value="Nucleotidylyl transferase"/>
    <property type="match status" value="1"/>
</dbReference>
<evidence type="ECO:0000313" key="13">
    <source>
        <dbReference type="EMBL" id="TRD21734.1"/>
    </source>
</evidence>
<reference evidence="13 14" key="1">
    <citation type="submission" date="2019-06" db="EMBL/GenBank/DDBJ databases">
        <title>Paenimaribius caenipelagi gen. nov., sp. nov., isolated from a tidal flat.</title>
        <authorList>
            <person name="Yoon J.-H."/>
        </authorList>
    </citation>
    <scope>NUCLEOTIDE SEQUENCE [LARGE SCALE GENOMIC DNA]</scope>
    <source>
        <strain evidence="13 14">JBTF-M29</strain>
    </source>
</reference>
<dbReference type="InterPro" id="IPR004821">
    <property type="entry name" value="Cyt_trans-like"/>
</dbReference>
<keyword evidence="14" id="KW-1185">Reference proteome</keyword>
<keyword evidence="7 11" id="KW-0547">Nucleotide-binding</keyword>
<evidence type="ECO:0000256" key="7">
    <source>
        <dbReference type="ARBA" id="ARBA00022741"/>
    </source>
</evidence>
<evidence type="ECO:0000259" key="12">
    <source>
        <dbReference type="Pfam" id="PF01467"/>
    </source>
</evidence>
<dbReference type="GO" id="GO:0009435">
    <property type="term" value="P:NAD+ biosynthetic process"/>
    <property type="evidence" value="ECO:0007669"/>
    <property type="project" value="UniProtKB-UniRule"/>
</dbReference>
<comment type="pathway">
    <text evidence="2 11">Cofactor biosynthesis; NAD(+) biosynthesis; deamido-NAD(+) from nicotinate D-ribonucleotide: step 1/1.</text>
</comment>
<comment type="catalytic activity">
    <reaction evidence="10 11">
        <text>nicotinate beta-D-ribonucleotide + ATP + H(+) = deamido-NAD(+) + diphosphate</text>
        <dbReference type="Rhea" id="RHEA:22860"/>
        <dbReference type="ChEBI" id="CHEBI:15378"/>
        <dbReference type="ChEBI" id="CHEBI:30616"/>
        <dbReference type="ChEBI" id="CHEBI:33019"/>
        <dbReference type="ChEBI" id="CHEBI:57502"/>
        <dbReference type="ChEBI" id="CHEBI:58437"/>
        <dbReference type="EC" id="2.7.7.18"/>
    </reaction>
</comment>
<organism evidence="13 14">
    <name type="scientific">Palleronia caenipelagi</name>
    <dbReference type="NCBI Taxonomy" id="2489174"/>
    <lineage>
        <taxon>Bacteria</taxon>
        <taxon>Pseudomonadati</taxon>
        <taxon>Pseudomonadota</taxon>
        <taxon>Alphaproteobacteria</taxon>
        <taxon>Rhodobacterales</taxon>
        <taxon>Roseobacteraceae</taxon>
        <taxon>Palleronia</taxon>
    </lineage>
</organism>
<dbReference type="EC" id="2.7.7.18" evidence="11"/>
<evidence type="ECO:0000256" key="2">
    <source>
        <dbReference type="ARBA" id="ARBA00005019"/>
    </source>
</evidence>
<dbReference type="NCBIfam" id="NF000843">
    <property type="entry name" value="PRK00071.2-2"/>
    <property type="match status" value="1"/>
</dbReference>
<keyword evidence="8 11" id="KW-0067">ATP-binding</keyword>
<dbReference type="PANTHER" id="PTHR39321:SF3">
    <property type="entry name" value="PHOSPHOPANTETHEINE ADENYLYLTRANSFERASE"/>
    <property type="match status" value="1"/>
</dbReference>
<sequence>MTRYSWPKARPGQSVGLLGGSFDPAHSGHMAVTLAALARFGLDHVWWLVTPGNPLKSQDAAAIFRRTERARRVAAHPFVTVTGIEADLGTRYTADTLAALQRNYPRQRFVWLMGSDNLAEFHRWDRWQDIIATVPIGVLARPGSRTRGLLSPAGRLLRRHRCAPGELSLRNAPAFAFASLPLNDESSTRIRAAGQWKR</sequence>
<dbReference type="RefSeq" id="WP_142834343.1">
    <property type="nucleotide sequence ID" value="NZ_VFSV01000010.1"/>
</dbReference>
<evidence type="ECO:0000256" key="4">
    <source>
        <dbReference type="ARBA" id="ARBA00022642"/>
    </source>
</evidence>
<evidence type="ECO:0000256" key="11">
    <source>
        <dbReference type="HAMAP-Rule" id="MF_00244"/>
    </source>
</evidence>
<dbReference type="AlphaFoldDB" id="A0A547Q5S6"/>
<name>A0A547Q5S6_9RHOB</name>
<dbReference type="EMBL" id="VFSV01000010">
    <property type="protein sequence ID" value="TRD21734.1"/>
    <property type="molecule type" value="Genomic_DNA"/>
</dbReference>
<evidence type="ECO:0000256" key="6">
    <source>
        <dbReference type="ARBA" id="ARBA00022695"/>
    </source>
</evidence>
<evidence type="ECO:0000256" key="9">
    <source>
        <dbReference type="ARBA" id="ARBA00023027"/>
    </source>
</evidence>
<evidence type="ECO:0000256" key="5">
    <source>
        <dbReference type="ARBA" id="ARBA00022679"/>
    </source>
</evidence>
<dbReference type="Pfam" id="PF01467">
    <property type="entry name" value="CTP_transf_like"/>
    <property type="match status" value="1"/>
</dbReference>
<keyword evidence="9 11" id="KW-0520">NAD</keyword>
<evidence type="ECO:0000256" key="1">
    <source>
        <dbReference type="ARBA" id="ARBA00002324"/>
    </source>
</evidence>
<dbReference type="Proteomes" id="UP000318590">
    <property type="component" value="Unassembled WGS sequence"/>
</dbReference>
<keyword evidence="6 11" id="KW-0548">Nucleotidyltransferase</keyword>
<comment type="caution">
    <text evidence="13">The sequence shown here is derived from an EMBL/GenBank/DDBJ whole genome shotgun (WGS) entry which is preliminary data.</text>
</comment>